<reference evidence="2" key="1">
    <citation type="submission" date="2023-03" db="EMBL/GenBank/DDBJ databases">
        <title>Massive genome expansion in bonnet fungi (Mycena s.s.) driven by repeated elements and novel gene families across ecological guilds.</title>
        <authorList>
            <consortium name="Lawrence Berkeley National Laboratory"/>
            <person name="Harder C.B."/>
            <person name="Miyauchi S."/>
            <person name="Viragh M."/>
            <person name="Kuo A."/>
            <person name="Thoen E."/>
            <person name="Andreopoulos B."/>
            <person name="Lu D."/>
            <person name="Skrede I."/>
            <person name="Drula E."/>
            <person name="Henrissat B."/>
            <person name="Morin E."/>
            <person name="Kohler A."/>
            <person name="Barry K."/>
            <person name="LaButti K."/>
            <person name="Morin E."/>
            <person name="Salamov A."/>
            <person name="Lipzen A."/>
            <person name="Mereny Z."/>
            <person name="Hegedus B."/>
            <person name="Baldrian P."/>
            <person name="Stursova M."/>
            <person name="Weitz H."/>
            <person name="Taylor A."/>
            <person name="Grigoriev I.V."/>
            <person name="Nagy L.G."/>
            <person name="Martin F."/>
            <person name="Kauserud H."/>
        </authorList>
    </citation>
    <scope>NUCLEOTIDE SEQUENCE</scope>
    <source>
        <strain evidence="2">CBHHK002</strain>
    </source>
</reference>
<accession>A0AAD6ZPD1</accession>
<evidence type="ECO:0000313" key="2">
    <source>
        <dbReference type="EMBL" id="KAJ7333243.1"/>
    </source>
</evidence>
<protein>
    <submittedName>
        <fullName evidence="2">Oxalocrotonate tautomerase</fullName>
    </submittedName>
</protein>
<dbReference type="EMBL" id="JARIHO010000034">
    <property type="protein sequence ID" value="KAJ7333243.1"/>
    <property type="molecule type" value="Genomic_DNA"/>
</dbReference>
<dbReference type="Pfam" id="PF14832">
    <property type="entry name" value="Tautomerase_3"/>
    <property type="match status" value="1"/>
</dbReference>
<dbReference type="Gene3D" id="3.30.429.10">
    <property type="entry name" value="Macrophage Migration Inhibitory Factor"/>
    <property type="match status" value="1"/>
</dbReference>
<dbReference type="InterPro" id="IPR028116">
    <property type="entry name" value="Cis-CaaD-like"/>
</dbReference>
<feature type="domain" description="Tautomerase cis-CaaD-like" evidence="1">
    <location>
        <begin position="1"/>
        <end position="136"/>
    </location>
</feature>
<keyword evidence="3" id="KW-1185">Reference proteome</keyword>
<gene>
    <name evidence="2" type="ORF">DFH08DRAFT_880932</name>
</gene>
<evidence type="ECO:0000313" key="3">
    <source>
        <dbReference type="Proteomes" id="UP001218218"/>
    </source>
</evidence>
<organism evidence="2 3">
    <name type="scientific">Mycena albidolilacea</name>
    <dbReference type="NCBI Taxonomy" id="1033008"/>
    <lineage>
        <taxon>Eukaryota</taxon>
        <taxon>Fungi</taxon>
        <taxon>Dikarya</taxon>
        <taxon>Basidiomycota</taxon>
        <taxon>Agaricomycotina</taxon>
        <taxon>Agaricomycetes</taxon>
        <taxon>Agaricomycetidae</taxon>
        <taxon>Agaricales</taxon>
        <taxon>Marasmiineae</taxon>
        <taxon>Mycenaceae</taxon>
        <taxon>Mycena</taxon>
    </lineage>
</organism>
<name>A0AAD6ZPD1_9AGAR</name>
<evidence type="ECO:0000259" key="1">
    <source>
        <dbReference type="Pfam" id="PF14832"/>
    </source>
</evidence>
<proteinExistence type="predicted"/>
<dbReference type="SUPFAM" id="SSF55331">
    <property type="entry name" value="Tautomerase/MIF"/>
    <property type="match status" value="1"/>
</dbReference>
<dbReference type="AlphaFoldDB" id="A0AAD6ZPD1"/>
<dbReference type="Proteomes" id="UP001218218">
    <property type="component" value="Unassembled WGS sequence"/>
</dbReference>
<sequence>MPLHRIFVPTGLYTPEDKAALAQAITDLYTAFGLPPFYVVVLFIDLEPTSFFVGGKTTARMVRISVEHLARNFDDDSIKRKFMDRYEAVLAPFTKARGLDWEVQVTDCDRLLWNLNGMAPPEETSEEGKIWKQENRAVSPEEMEALKARAQL</sequence>
<comment type="caution">
    <text evidence="2">The sequence shown here is derived from an EMBL/GenBank/DDBJ whole genome shotgun (WGS) entry which is preliminary data.</text>
</comment>
<dbReference type="InterPro" id="IPR014347">
    <property type="entry name" value="Tautomerase/MIF_sf"/>
</dbReference>